<dbReference type="GO" id="GO:0003824">
    <property type="term" value="F:catalytic activity"/>
    <property type="evidence" value="ECO:0007669"/>
    <property type="project" value="InterPro"/>
</dbReference>
<dbReference type="Proteomes" id="UP000024635">
    <property type="component" value="Unassembled WGS sequence"/>
</dbReference>
<gene>
    <name evidence="2" type="primary">Acey_s0044.g1043</name>
    <name evidence="2" type="ORF">Y032_0044g1043</name>
</gene>
<dbReference type="InterPro" id="IPR043502">
    <property type="entry name" value="DNA/RNA_pol_sf"/>
</dbReference>
<organism evidence="2 3">
    <name type="scientific">Ancylostoma ceylanicum</name>
    <dbReference type="NCBI Taxonomy" id="53326"/>
    <lineage>
        <taxon>Eukaryota</taxon>
        <taxon>Metazoa</taxon>
        <taxon>Ecdysozoa</taxon>
        <taxon>Nematoda</taxon>
        <taxon>Chromadorea</taxon>
        <taxon>Rhabditida</taxon>
        <taxon>Rhabditina</taxon>
        <taxon>Rhabditomorpha</taxon>
        <taxon>Strongyloidea</taxon>
        <taxon>Ancylostomatidae</taxon>
        <taxon>Ancylostomatinae</taxon>
        <taxon>Ancylostoma</taxon>
    </lineage>
</organism>
<sequence>MMGKWLENFAILRCDRTVKPGGGVAVLLRNTLSHVTVLSESVHTGYELLAVDIAYDNSTVRIIIVYRSPSCSSAFTEQLFTTLSDLSAYPCPTVIVGDFNMPGTNWHEAKGNPFVSLMNSHGFIQRINESTRGPNLLDLLFTNSREVLDKITVRTPIGHSDHTSITFNLNFAGAEPTPVYVRSFSKCDYSLVNDYLSRIMWRASFDSVSSVDEKYEMFISIIQHTIELFVPWVPVLPTKFNLPVHLKKMLEHKEKLFHYATTSGYWQGYNKFNQLFTSRLNKYNSYLEKKILNSGQKKIFYKYMKRKLNSREQCVSLMIDGSVISAKTHIANAFADEFASVFSDDDGSVPVCDFTIDTPMPELAFVDPLTVYGYLTKWPTSFSFTPDHIPFTFIKNTAHIISGPLSFIYNQSLLKSEVPRRWKHSYVTPILKKQPSSSPKNYRPVSITSLFCRLLEKIIKKHVTNHLSSNKIIPDNQHGFVEGKSIETNLLECVNDWTNILDANEACDVVYFDFAKAFDRVSIGKLLLKIDALGFHPKITMWLKEFLNDRTFQVNVNGVFSDVRKATSGVPQGGVLSPVLFNIYTAEVPKILEKEGVSCKQYADDIKIYSNISQHEGTMAIQSAIDTLISWSREWQLPLSAEKTLHLRIGNSQAKSVYHMDTNTIQTVSSIKDLGFLYTNELDFTPHCDEILRRAMLRTSQIFKALSTKDTHTLLRAYKTYVRPMVECGCTVFNPSRRKVILKLEKVQNNFTRKLFIRKEGYDYSKIPSPKDRNKSLLLPTLESRRKLFDVCMVHKIIKGVNGMHTRDFYTIVPSRTRGSSYKISYRKPQTRCRFTSFTARAGSLYVCLSKTVKTNCKTASFKTRAASKLLTF</sequence>
<dbReference type="AlphaFoldDB" id="A0A016UED5"/>
<dbReference type="InterPro" id="IPR036691">
    <property type="entry name" value="Endo/exonu/phosph_ase_sf"/>
</dbReference>
<evidence type="ECO:0000313" key="3">
    <source>
        <dbReference type="Proteomes" id="UP000024635"/>
    </source>
</evidence>
<dbReference type="GO" id="GO:0031012">
    <property type="term" value="C:extracellular matrix"/>
    <property type="evidence" value="ECO:0007669"/>
    <property type="project" value="TreeGrafter"/>
</dbReference>
<dbReference type="OrthoDB" id="2499658at2759"/>
<dbReference type="GO" id="GO:0007508">
    <property type="term" value="P:larval heart development"/>
    <property type="evidence" value="ECO:0007669"/>
    <property type="project" value="TreeGrafter"/>
</dbReference>
<dbReference type="PANTHER" id="PTHR33395">
    <property type="entry name" value="TRANSCRIPTASE, PUTATIVE-RELATED-RELATED"/>
    <property type="match status" value="1"/>
</dbReference>
<comment type="caution">
    <text evidence="2">The sequence shown here is derived from an EMBL/GenBank/DDBJ whole genome shotgun (WGS) entry which is preliminary data.</text>
</comment>
<keyword evidence="3" id="KW-1185">Reference proteome</keyword>
<dbReference type="GO" id="GO:0061343">
    <property type="term" value="P:cell adhesion involved in heart morphogenesis"/>
    <property type="evidence" value="ECO:0007669"/>
    <property type="project" value="TreeGrafter"/>
</dbReference>
<evidence type="ECO:0000313" key="2">
    <source>
        <dbReference type="EMBL" id="EYC13222.1"/>
    </source>
</evidence>
<protein>
    <recommendedName>
        <fullName evidence="1">Reverse transcriptase domain-containing protein</fullName>
    </recommendedName>
</protein>
<dbReference type="CDD" id="cd01650">
    <property type="entry name" value="RT_nLTR_like"/>
    <property type="match status" value="1"/>
</dbReference>
<dbReference type="SUPFAM" id="SSF56672">
    <property type="entry name" value="DNA/RNA polymerases"/>
    <property type="match status" value="1"/>
</dbReference>
<reference evidence="3" key="1">
    <citation type="journal article" date="2015" name="Nat. Genet.">
        <title>The genome and transcriptome of the zoonotic hookworm Ancylostoma ceylanicum identify infection-specific gene families.</title>
        <authorList>
            <person name="Schwarz E.M."/>
            <person name="Hu Y."/>
            <person name="Antoshechkin I."/>
            <person name="Miller M.M."/>
            <person name="Sternberg P.W."/>
            <person name="Aroian R.V."/>
        </authorList>
    </citation>
    <scope>NUCLEOTIDE SEQUENCE</scope>
    <source>
        <strain evidence="3">HY135</strain>
    </source>
</reference>
<dbReference type="Gene3D" id="3.60.10.10">
    <property type="entry name" value="Endonuclease/exonuclease/phosphatase"/>
    <property type="match status" value="1"/>
</dbReference>
<dbReference type="PANTHER" id="PTHR33395:SF21">
    <property type="entry name" value="PERICARDIN"/>
    <property type="match status" value="1"/>
</dbReference>
<dbReference type="EMBL" id="JARK01001380">
    <property type="protein sequence ID" value="EYC13222.1"/>
    <property type="molecule type" value="Genomic_DNA"/>
</dbReference>
<evidence type="ECO:0000259" key="1">
    <source>
        <dbReference type="PROSITE" id="PS50878"/>
    </source>
</evidence>
<dbReference type="PRINTS" id="PR01345">
    <property type="entry name" value="CERVTRCPTASE"/>
</dbReference>
<dbReference type="STRING" id="53326.A0A016UED5"/>
<dbReference type="SUPFAM" id="SSF56219">
    <property type="entry name" value="DNase I-like"/>
    <property type="match status" value="1"/>
</dbReference>
<dbReference type="InterPro" id="IPR005135">
    <property type="entry name" value="Endo/exonuclease/phosphatase"/>
</dbReference>
<name>A0A016UED5_9BILA</name>
<feature type="domain" description="Reverse transcriptase" evidence="1">
    <location>
        <begin position="411"/>
        <end position="678"/>
    </location>
</feature>
<proteinExistence type="predicted"/>
<dbReference type="Pfam" id="PF14529">
    <property type="entry name" value="Exo_endo_phos_2"/>
    <property type="match status" value="1"/>
</dbReference>
<dbReference type="PROSITE" id="PS50878">
    <property type="entry name" value="RT_POL"/>
    <property type="match status" value="1"/>
</dbReference>
<dbReference type="Pfam" id="PF00078">
    <property type="entry name" value="RVT_1"/>
    <property type="match status" value="1"/>
</dbReference>
<accession>A0A016UED5</accession>
<dbReference type="InterPro" id="IPR000477">
    <property type="entry name" value="RT_dom"/>
</dbReference>